<dbReference type="STRING" id="640948.SAMN05216238_101355"/>
<dbReference type="InterPro" id="IPR010106">
    <property type="entry name" value="RpnA"/>
</dbReference>
<sequence length="386" mass="45441">MLTQSRETVFGTVREDSNNYSSQNENKMHGKTNLLKRISLEKLMDLKVDYAFKQLFGNEKNKAITVVFLNAILQRTGRKRITDISFSNTDVGGEYYKDKKSSLDLLVLTKDNEWINVEIQFANKYDMVKRSLFYWSRLYDNSLKEGMRYQQLRSVIAINIVNFNLFSQTDLLHTSYHLYEDEEQFKLTDVMEFHFIEMPKLIKDWKANNLDPWNDVLARWLMMLGMVDSRNGEIYNDIYRELEVIAMNDDSLREAFENWEELSMTQEQRLAYESRLKQILDDESFKQSMKSLEEEAAKKEQMALKKEQEASKKAQEASKKAQEASRVEQKAQKRMQDAETKEQVTERRMEKTAHKLLVKGMDMAFVADATGLSMERIAEIKDEIEM</sequence>
<dbReference type="Proteomes" id="UP000199474">
    <property type="component" value="Unassembled WGS sequence"/>
</dbReference>
<evidence type="ECO:0008006" key="4">
    <source>
        <dbReference type="Google" id="ProtNLM"/>
    </source>
</evidence>
<keyword evidence="3" id="KW-1185">Reference proteome</keyword>
<proteinExistence type="predicted"/>
<dbReference type="PANTHER" id="PTHR41317:SF1">
    <property type="entry name" value="PD-(D_E)XK NUCLEASE FAMILY TRANSPOSASE"/>
    <property type="match status" value="1"/>
</dbReference>
<name>A0A1I1SHP1_9BACI</name>
<dbReference type="PANTHER" id="PTHR41317">
    <property type="entry name" value="PD-(D_E)XK NUCLEASE FAMILY TRANSPOSASE"/>
    <property type="match status" value="1"/>
</dbReference>
<evidence type="ECO:0000313" key="3">
    <source>
        <dbReference type="Proteomes" id="UP000199474"/>
    </source>
</evidence>
<dbReference type="EMBL" id="FOMR01000001">
    <property type="protein sequence ID" value="SFD44158.1"/>
    <property type="molecule type" value="Genomic_DNA"/>
</dbReference>
<evidence type="ECO:0000256" key="1">
    <source>
        <dbReference type="SAM" id="MobiDB-lite"/>
    </source>
</evidence>
<accession>A0A1I1SHP1</accession>
<dbReference type="AlphaFoldDB" id="A0A1I1SHP1"/>
<organism evidence="2 3">
    <name type="scientific">Lentibacillus persicus</name>
    <dbReference type="NCBI Taxonomy" id="640948"/>
    <lineage>
        <taxon>Bacteria</taxon>
        <taxon>Bacillati</taxon>
        <taxon>Bacillota</taxon>
        <taxon>Bacilli</taxon>
        <taxon>Bacillales</taxon>
        <taxon>Bacillaceae</taxon>
        <taxon>Lentibacillus</taxon>
    </lineage>
</organism>
<protein>
    <recommendedName>
        <fullName evidence="4">Rpn family recombination-promoting nuclease/putative transposase</fullName>
    </recommendedName>
</protein>
<evidence type="ECO:0000313" key="2">
    <source>
        <dbReference type="EMBL" id="SFD44158.1"/>
    </source>
</evidence>
<dbReference type="RefSeq" id="WP_090080400.1">
    <property type="nucleotide sequence ID" value="NZ_FOMR01000001.1"/>
</dbReference>
<dbReference type="OrthoDB" id="1097360at2"/>
<dbReference type="Pfam" id="PF12784">
    <property type="entry name" value="PDDEXK_2"/>
    <property type="match status" value="1"/>
</dbReference>
<feature type="region of interest" description="Disordered" evidence="1">
    <location>
        <begin position="290"/>
        <end position="348"/>
    </location>
</feature>
<dbReference type="NCBIfam" id="TIGR01784">
    <property type="entry name" value="T_den_put_tspse"/>
    <property type="match status" value="1"/>
</dbReference>
<reference evidence="3" key="1">
    <citation type="submission" date="2016-10" db="EMBL/GenBank/DDBJ databases">
        <authorList>
            <person name="Varghese N."/>
            <person name="Submissions S."/>
        </authorList>
    </citation>
    <scope>NUCLEOTIDE SEQUENCE [LARGE SCALE GENOMIC DNA]</scope>
    <source>
        <strain evidence="3">DSM 22530</strain>
    </source>
</reference>
<gene>
    <name evidence="2" type="ORF">SAMN05216238_101355</name>
</gene>